<feature type="non-terminal residue" evidence="15">
    <location>
        <position position="1120"/>
    </location>
</feature>
<comment type="similarity">
    <text evidence="3">Belongs to the glycosyl hydrolase 51 family.</text>
</comment>
<dbReference type="PANTHER" id="PTHR43576">
    <property type="entry name" value="ALPHA-L-ARABINOFURANOSIDASE C-RELATED"/>
    <property type="match status" value="1"/>
</dbReference>
<feature type="chain" id="PRO_5039511377" description="non-reducing end alpha-L-arabinofuranosidase" evidence="12">
    <location>
        <begin position="22"/>
        <end position="1120"/>
    </location>
</feature>
<comment type="caution">
    <text evidence="15">The sequence shown here is derived from an EMBL/GenBank/DDBJ whole genome shotgun (WGS) entry which is preliminary data.</text>
</comment>
<evidence type="ECO:0000256" key="2">
    <source>
        <dbReference type="ARBA" id="ARBA00004881"/>
    </source>
</evidence>
<keyword evidence="6 12" id="KW-0732">Signal</keyword>
<organism evidence="15 16">
    <name type="scientific">Candidatus Merdibacter merdavium</name>
    <dbReference type="NCBI Taxonomy" id="2838692"/>
    <lineage>
        <taxon>Bacteria</taxon>
        <taxon>Bacillati</taxon>
        <taxon>Bacillota</taxon>
        <taxon>Erysipelotrichia</taxon>
        <taxon>Erysipelotrichales</taxon>
        <taxon>Erysipelotrichaceae</taxon>
        <taxon>Merdibacter</taxon>
    </lineage>
</organism>
<evidence type="ECO:0000256" key="8">
    <source>
        <dbReference type="ARBA" id="ARBA00023157"/>
    </source>
</evidence>
<dbReference type="Pfam" id="PF22848">
    <property type="entry name" value="ASD1_dom"/>
    <property type="match status" value="1"/>
</dbReference>
<sequence length="1120" mass="121383">MKRLINLMLSAVLAGSTMFSAVTFVRAEEPVDLNDGLKNYWNFENVESGATSVPSNDGKGVEAELIGNSVSIVDSEGTFGNVLHFGRENGSYMKVSDYINTSGNTSFSMWYRYDPSLDDRPSSAAVLLQQDGNGRSLLTLRPSGQYHTYINGTDVLSDDPVAKGDWQNVTVTFDQENKRVKFYINGVLDSEKPLGNNAVDALTALFVGAHKVPANNDPHAMKGDIDELRVYEKVLSDEEAMALYAEKGVELEKAAFADAVQEARELYDSGALSPSSPYAQALLEAIEDGEAALAQEDLTLSELRAAAAALENAVNAYQALVPVVLSVQVDDVERTIDSGSIFGINHRYAFNGYGTFDPQTMQVKDEFKALYEQVGFGSIRYPGGTISNLYNWKTALGPKETRKKQIHGFYNNPGQGGIEPNFGISEIATFADSVDSEIVYVYSLARGNAQDAADLVEYLNAEVGTNPNGGVDWAQVRAENGHPDPYHVRYFEIGNEMNQGGGDGTASQQYWTAYVNGGSENAYIQGGMASFTRQYAVCEEDWNQQASLSDGSANMVRYMRYANVNPKTLASDGTITDDERFTAVEEGSVHVYVGNEEWTIVDSLSTAGAQDKAVEIDHATGAIRFGDGVHGAIPASGTQISVSYQVEREGFLDISAAIKETTRQINEAEGTDYEANVYSSYETQSFITKMNDLGANALYDGMTIHPYSGTPQGSSDEAWYDDAMLKAENTGIARVQSYVNMLPEGKVPVISEYGIFRSTDTQVRSMTHALYIAKVMMEYVRLGSPYIQKHCLVDYYSSGADALGPTQQAVIQAVAQEGADTSTGEGDFAFFLTPSAFVFQMLNKGFGDEVLSASFSQQFTMSNGVTSLSSLVSRDQAGNLYFAIVNVDRTSDRRVKLDVSDTALAGKPMEIQLLNADSISAENTLEDPDNVQVETTETTVPEDQTVVIPAHSFAVIKVSAEEKTNTAPIISAEDRMLTADDPFDPLEGVSAYDAEDGEIILTEENVIFNDVNMEEAGTYHVTYQVKDSQGEVTELTITVTVREKETGEEAASDAAIDALRNMVDKAVALGSEDDALNAAIESAQAVLAKEEPTSAEVVTALLDLSEAMQALNTNESIDAL</sequence>
<reference evidence="15" key="1">
    <citation type="journal article" date="2021" name="PeerJ">
        <title>Extensive microbial diversity within the chicken gut microbiome revealed by metagenomics and culture.</title>
        <authorList>
            <person name="Gilroy R."/>
            <person name="Ravi A."/>
            <person name="Getino M."/>
            <person name="Pursley I."/>
            <person name="Horton D.L."/>
            <person name="Alikhan N.F."/>
            <person name="Baker D."/>
            <person name="Gharbi K."/>
            <person name="Hall N."/>
            <person name="Watson M."/>
            <person name="Adriaenssens E.M."/>
            <person name="Foster-Nyarko E."/>
            <person name="Jarju S."/>
            <person name="Secka A."/>
            <person name="Antonio M."/>
            <person name="Oren A."/>
            <person name="Chaudhuri R.R."/>
            <person name="La Ragione R."/>
            <person name="Hildebrand F."/>
            <person name="Pallen M.J."/>
        </authorList>
    </citation>
    <scope>NUCLEOTIDE SEQUENCE</scope>
    <source>
        <strain evidence="15">CHK187-11901</strain>
    </source>
</reference>
<dbReference type="InterPro" id="IPR032179">
    <property type="entry name" value="Cry22Aa_Ig-like"/>
</dbReference>
<evidence type="ECO:0000256" key="10">
    <source>
        <dbReference type="ARBA" id="ARBA00023295"/>
    </source>
</evidence>
<keyword evidence="11" id="KW-0175">Coiled coil</keyword>
<dbReference type="Pfam" id="PF13385">
    <property type="entry name" value="Laminin_G_3"/>
    <property type="match status" value="1"/>
</dbReference>
<dbReference type="EC" id="3.2.1.55" evidence="5"/>
<evidence type="ECO:0000256" key="1">
    <source>
        <dbReference type="ARBA" id="ARBA00001462"/>
    </source>
</evidence>
<dbReference type="PANTHER" id="PTHR43576:SF3">
    <property type="entry name" value="ALPHA-L-ARABINOFURANOSIDASE C"/>
    <property type="match status" value="1"/>
</dbReference>
<feature type="signal peptide" evidence="12">
    <location>
        <begin position="1"/>
        <end position="21"/>
    </location>
</feature>
<dbReference type="Proteomes" id="UP000823896">
    <property type="component" value="Unassembled WGS sequence"/>
</dbReference>
<evidence type="ECO:0000259" key="13">
    <source>
        <dbReference type="SMART" id="SM00560"/>
    </source>
</evidence>
<proteinExistence type="inferred from homology"/>
<keyword evidence="8" id="KW-1015">Disulfide bond</keyword>
<dbReference type="InterPro" id="IPR013320">
    <property type="entry name" value="ConA-like_dom_sf"/>
</dbReference>
<dbReference type="SMART" id="SM00813">
    <property type="entry name" value="Alpha-L-AF_C"/>
    <property type="match status" value="1"/>
</dbReference>
<dbReference type="Gene3D" id="2.60.40.10">
    <property type="entry name" value="Immunoglobulins"/>
    <property type="match status" value="1"/>
</dbReference>
<dbReference type="GO" id="GO:0000272">
    <property type="term" value="P:polysaccharide catabolic process"/>
    <property type="evidence" value="ECO:0007669"/>
    <property type="project" value="TreeGrafter"/>
</dbReference>
<dbReference type="InterPro" id="IPR013783">
    <property type="entry name" value="Ig-like_fold"/>
</dbReference>
<comment type="pathway">
    <text evidence="2">Glycan metabolism.</text>
</comment>
<dbReference type="InterPro" id="IPR017853">
    <property type="entry name" value="GH"/>
</dbReference>
<dbReference type="InterPro" id="IPR013780">
    <property type="entry name" value="Glyco_hydro_b"/>
</dbReference>
<dbReference type="SUPFAM" id="SSF49899">
    <property type="entry name" value="Concanavalin A-like lectins/glucanases"/>
    <property type="match status" value="1"/>
</dbReference>
<dbReference type="InterPro" id="IPR006558">
    <property type="entry name" value="LamG-like"/>
</dbReference>
<evidence type="ECO:0000313" key="16">
    <source>
        <dbReference type="Proteomes" id="UP000823896"/>
    </source>
</evidence>
<keyword evidence="9" id="KW-0119">Carbohydrate metabolism</keyword>
<dbReference type="Gene3D" id="2.60.120.200">
    <property type="match status" value="1"/>
</dbReference>
<evidence type="ECO:0000256" key="9">
    <source>
        <dbReference type="ARBA" id="ARBA00023277"/>
    </source>
</evidence>
<gene>
    <name evidence="15" type="ORF">H9702_02435</name>
</gene>
<dbReference type="InterPro" id="IPR055235">
    <property type="entry name" value="ASD1_cat"/>
</dbReference>
<evidence type="ECO:0000256" key="7">
    <source>
        <dbReference type="ARBA" id="ARBA00022801"/>
    </source>
</evidence>
<keyword evidence="10" id="KW-0326">Glycosidase</keyword>
<dbReference type="Gene3D" id="2.60.40.1180">
    <property type="entry name" value="Golgi alpha-mannosidase II"/>
    <property type="match status" value="1"/>
</dbReference>
<dbReference type="Gene3D" id="3.20.20.80">
    <property type="entry name" value="Glycosidases"/>
    <property type="match status" value="2"/>
</dbReference>
<comment type="catalytic activity">
    <reaction evidence="1">
        <text>Hydrolysis of terminal non-reducing alpha-L-arabinofuranoside residues in alpha-L-arabinosides.</text>
        <dbReference type="EC" id="3.2.1.55"/>
    </reaction>
</comment>
<accession>A0A9D2NQB0</accession>
<evidence type="ECO:0000256" key="4">
    <source>
        <dbReference type="ARBA" id="ARBA00011165"/>
    </source>
</evidence>
<evidence type="ECO:0000256" key="12">
    <source>
        <dbReference type="SAM" id="SignalP"/>
    </source>
</evidence>
<evidence type="ECO:0000256" key="11">
    <source>
        <dbReference type="SAM" id="Coils"/>
    </source>
</evidence>
<feature type="domain" description="Alpha-L-arabinofuranosidase C-terminal" evidence="14">
    <location>
        <begin position="794"/>
        <end position="952"/>
    </location>
</feature>
<evidence type="ECO:0000313" key="15">
    <source>
        <dbReference type="EMBL" id="HJC35974.1"/>
    </source>
</evidence>
<dbReference type="SUPFAM" id="SSF51445">
    <property type="entry name" value="(Trans)glycosidases"/>
    <property type="match status" value="2"/>
</dbReference>
<evidence type="ECO:0000256" key="3">
    <source>
        <dbReference type="ARBA" id="ARBA00007186"/>
    </source>
</evidence>
<dbReference type="InterPro" id="IPR010720">
    <property type="entry name" value="Alpha-L-AF_C"/>
</dbReference>
<dbReference type="GO" id="GO:0046373">
    <property type="term" value="P:L-arabinose metabolic process"/>
    <property type="evidence" value="ECO:0007669"/>
    <property type="project" value="InterPro"/>
</dbReference>
<feature type="domain" description="LamG-like jellyroll fold" evidence="13">
    <location>
        <begin position="103"/>
        <end position="238"/>
    </location>
</feature>
<dbReference type="EMBL" id="DWWM01000013">
    <property type="protein sequence ID" value="HJC35974.1"/>
    <property type="molecule type" value="Genomic_DNA"/>
</dbReference>
<evidence type="ECO:0000256" key="6">
    <source>
        <dbReference type="ARBA" id="ARBA00022729"/>
    </source>
</evidence>
<dbReference type="Pfam" id="PF06964">
    <property type="entry name" value="Alpha-L-AF_C"/>
    <property type="match status" value="1"/>
</dbReference>
<comment type="subunit">
    <text evidence="4">Homohexamer; trimer of dimers.</text>
</comment>
<feature type="coiled-coil region" evidence="11">
    <location>
        <begin position="293"/>
        <end position="320"/>
    </location>
</feature>
<protein>
    <recommendedName>
        <fullName evidence="5">non-reducing end alpha-L-arabinofuranosidase</fullName>
        <ecNumber evidence="5">3.2.1.55</ecNumber>
    </recommendedName>
</protein>
<dbReference type="AlphaFoldDB" id="A0A9D2NQB0"/>
<dbReference type="Pfam" id="PF16403">
    <property type="entry name" value="Bact_surface_Ig-like"/>
    <property type="match status" value="1"/>
</dbReference>
<keyword evidence="7" id="KW-0378">Hydrolase</keyword>
<dbReference type="GO" id="GO:0046556">
    <property type="term" value="F:alpha-L-arabinofuranosidase activity"/>
    <property type="evidence" value="ECO:0007669"/>
    <property type="project" value="UniProtKB-EC"/>
</dbReference>
<name>A0A9D2NQB0_9FIRM</name>
<dbReference type="SMART" id="SM00560">
    <property type="entry name" value="LamGL"/>
    <property type="match status" value="1"/>
</dbReference>
<dbReference type="SUPFAM" id="SSF51011">
    <property type="entry name" value="Glycosyl hydrolase domain"/>
    <property type="match status" value="1"/>
</dbReference>
<evidence type="ECO:0000256" key="5">
    <source>
        <dbReference type="ARBA" id="ARBA00012670"/>
    </source>
</evidence>
<reference evidence="15" key="2">
    <citation type="submission" date="2021-04" db="EMBL/GenBank/DDBJ databases">
        <authorList>
            <person name="Gilroy R."/>
        </authorList>
    </citation>
    <scope>NUCLEOTIDE SEQUENCE</scope>
    <source>
        <strain evidence="15">CHK187-11901</strain>
    </source>
</reference>
<evidence type="ECO:0000259" key="14">
    <source>
        <dbReference type="SMART" id="SM00813"/>
    </source>
</evidence>